<dbReference type="OrthoDB" id="9801597at2"/>
<dbReference type="AlphaFoldDB" id="A0A1V8YJX4"/>
<dbReference type="STRING" id="112904.BH747_12960"/>
<dbReference type="InterPro" id="IPR048587">
    <property type="entry name" value="CvfB_S1_3rd"/>
</dbReference>
<dbReference type="InterPro" id="IPR036388">
    <property type="entry name" value="WH-like_DNA-bd_sf"/>
</dbReference>
<dbReference type="EMBL" id="MJEA01000021">
    <property type="protein sequence ID" value="OQO68055.1"/>
    <property type="molecule type" value="Genomic_DNA"/>
</dbReference>
<dbReference type="InterPro" id="IPR048588">
    <property type="entry name" value="CvfB_S1_2nd"/>
</dbReference>
<organism evidence="6 7">
    <name type="scientific">Enterococcus villorum</name>
    <dbReference type="NCBI Taxonomy" id="112904"/>
    <lineage>
        <taxon>Bacteria</taxon>
        <taxon>Bacillati</taxon>
        <taxon>Bacillota</taxon>
        <taxon>Bacilli</taxon>
        <taxon>Lactobacillales</taxon>
        <taxon>Enterococcaceae</taxon>
        <taxon>Enterococcus</taxon>
    </lineage>
</organism>
<dbReference type="Gene3D" id="2.40.50.140">
    <property type="entry name" value="Nucleic acid-binding proteins"/>
    <property type="match status" value="2"/>
</dbReference>
<reference evidence="6 7" key="1">
    <citation type="journal article" date="2017" name="BMC Microbiol.">
        <title>Comparative genomics of Enterococcus spp. isolated from bovine feces.</title>
        <authorList>
            <person name="Beukers A.G."/>
            <person name="Zaheer R."/>
            <person name="Goji N."/>
            <person name="Amoako K.K."/>
            <person name="Chaves A.V."/>
            <person name="Ward M.P."/>
            <person name="McAllister T.A."/>
        </authorList>
    </citation>
    <scope>NUCLEOTIDE SEQUENCE [LARGE SCALE GENOMIC DNA]</scope>
    <source>
        <strain evidence="6 7">F1129D 143</strain>
    </source>
</reference>
<comment type="caution">
    <text evidence="6">The sequence shown here is derived from an EMBL/GenBank/DDBJ whole genome shotgun (WGS) entry which is preliminary data.</text>
</comment>
<evidence type="ECO:0000259" key="5">
    <source>
        <dbReference type="Pfam" id="PF21543"/>
    </source>
</evidence>
<dbReference type="InterPro" id="IPR040764">
    <property type="entry name" value="CvfB_WH"/>
</dbReference>
<name>A0A1V8YJX4_9ENTE</name>
<evidence type="ECO:0000256" key="1">
    <source>
        <dbReference type="PIRNR" id="PIRNR012524"/>
    </source>
</evidence>
<evidence type="ECO:0000259" key="4">
    <source>
        <dbReference type="Pfam" id="PF21191"/>
    </source>
</evidence>
<proteinExistence type="inferred from homology"/>
<dbReference type="RefSeq" id="WP_081184976.1">
    <property type="nucleotide sequence ID" value="NZ_MJEA01000021.1"/>
</dbReference>
<evidence type="ECO:0000259" key="3">
    <source>
        <dbReference type="Pfam" id="PF17783"/>
    </source>
</evidence>
<feature type="domain" description="Conserved virulence factor B first S1" evidence="2">
    <location>
        <begin position="10"/>
        <end position="61"/>
    </location>
</feature>
<sequence>MNELLATIFTGMVIDENEKNYFVQKHGQTFGLSKTEGEYRIGEAVEGFGYQNQKHENRFTTAIPKSRIGHYAFGTVTASRKDLGVFVDIGLPDKDFVVSLDELPTMTELWPKKGDRLMVSLRVDAKDRIWASLADEKIFKSLSKRGSEELKNKDISGTAYRLKLTGTYVLTDDFYIGFIHPSERYNEPRLGEQIKGRVIGVRPDGVLNLSLKPRAFETISDDAQMILTIIERSADEQIPFTDKSDPEAIMNAFGISKGAFKRAIGNLLKQGLVKQEAGMTKRIRKSN</sequence>
<dbReference type="Proteomes" id="UP000192477">
    <property type="component" value="Unassembled WGS sequence"/>
</dbReference>
<dbReference type="Pfam" id="PF17783">
    <property type="entry name" value="WHD_CvfB"/>
    <property type="match status" value="1"/>
</dbReference>
<dbReference type="GO" id="GO:0003677">
    <property type="term" value="F:DNA binding"/>
    <property type="evidence" value="ECO:0007669"/>
    <property type="project" value="UniProtKB-KW"/>
</dbReference>
<dbReference type="Pfam" id="PF13509">
    <property type="entry name" value="S1_2"/>
    <property type="match status" value="1"/>
</dbReference>
<comment type="similarity">
    <text evidence="1">Belongs to the CvfB family.</text>
</comment>
<gene>
    <name evidence="6" type="ORF">BH747_12960</name>
</gene>
<protein>
    <submittedName>
        <fullName evidence="6">DNA-binding protein</fullName>
    </submittedName>
</protein>
<feature type="domain" description="Conserved virulence factor B-like winged helix" evidence="3">
    <location>
        <begin position="224"/>
        <end position="280"/>
    </location>
</feature>
<dbReference type="PANTHER" id="PTHR37296">
    <property type="entry name" value="CONSERVED VIRULENCE FACTOR B"/>
    <property type="match status" value="1"/>
</dbReference>
<evidence type="ECO:0000259" key="2">
    <source>
        <dbReference type="Pfam" id="PF13509"/>
    </source>
</evidence>
<feature type="domain" description="Conserved virulence factor B second S1" evidence="4">
    <location>
        <begin position="71"/>
        <end position="131"/>
    </location>
</feature>
<dbReference type="InterPro" id="IPR039566">
    <property type="entry name" value="CvfB_S1_st"/>
</dbReference>
<dbReference type="Pfam" id="PF21543">
    <property type="entry name" value="CvfB_2nd"/>
    <property type="match status" value="1"/>
</dbReference>
<dbReference type="PANTHER" id="PTHR37296:SF1">
    <property type="entry name" value="CONSERVED VIRULENCE FACTOR B"/>
    <property type="match status" value="1"/>
</dbReference>
<accession>A0A1V8YJX4</accession>
<evidence type="ECO:0000313" key="6">
    <source>
        <dbReference type="EMBL" id="OQO68055.1"/>
    </source>
</evidence>
<dbReference type="Gene3D" id="2.40.50.330">
    <property type="match status" value="1"/>
</dbReference>
<dbReference type="Gene3D" id="1.10.10.10">
    <property type="entry name" value="Winged helix-like DNA-binding domain superfamily/Winged helix DNA-binding domain"/>
    <property type="match status" value="1"/>
</dbReference>
<dbReference type="InterPro" id="IPR012340">
    <property type="entry name" value="NA-bd_OB-fold"/>
</dbReference>
<evidence type="ECO:0000313" key="7">
    <source>
        <dbReference type="Proteomes" id="UP000192477"/>
    </source>
</evidence>
<keyword evidence="6" id="KW-0238">DNA-binding</keyword>
<dbReference type="InterPro" id="IPR014464">
    <property type="entry name" value="CvfB_fam"/>
</dbReference>
<feature type="domain" description="Conserved virulence factor B third S1" evidence="5">
    <location>
        <begin position="139"/>
        <end position="213"/>
    </location>
</feature>
<dbReference type="PIRSF" id="PIRSF012524">
    <property type="entry name" value="YitL_S1"/>
    <property type="match status" value="1"/>
</dbReference>
<dbReference type="Pfam" id="PF21191">
    <property type="entry name" value="CvfB_1st"/>
    <property type="match status" value="1"/>
</dbReference>